<dbReference type="PANTHER" id="PTHR22916">
    <property type="entry name" value="GLYCOSYLTRANSFERASE"/>
    <property type="match status" value="1"/>
</dbReference>
<dbReference type="Proteomes" id="UP000461730">
    <property type="component" value="Unassembled WGS sequence"/>
</dbReference>
<dbReference type="RefSeq" id="WP_157304871.1">
    <property type="nucleotide sequence ID" value="NZ_WRXN01000001.1"/>
</dbReference>
<dbReference type="InterPro" id="IPR001173">
    <property type="entry name" value="Glyco_trans_2-like"/>
</dbReference>
<dbReference type="CDD" id="cd04196">
    <property type="entry name" value="GT_2_like_d"/>
    <property type="match status" value="1"/>
</dbReference>
<sequence length="325" mass="37493">MRADVKLSLSVGVCTYNSEKYLPQQLDSILTQTVPVREIVVIDDASADKTVDILQDYAARYPGIFRIVRNEKNRGAKRNFEKVLSLCVGEVIFLSDHDDSWYPDKVERVLEHFDKHPEDQVVFSNAALMDENGAVLRPTLWDVAGFPAELRTFASTKDNLLRFLLKYGRIVTGATLAIKKDFVPGLLPFRLMHKIWHDAWIALVAANYRVLAYIDAPLMYYRVHSRQQVGWGYIQKISSIEAGNNLVSELTRREINGNCEEEDHVQLVHARRKRVRLVKRLGRFIQLDKNIADEIREECRQAEKAFRHAKPLSVRIAETIRKMFK</sequence>
<organism evidence="2 3">
    <name type="scientific">Chitinophaga tropicalis</name>
    <dbReference type="NCBI Taxonomy" id="2683588"/>
    <lineage>
        <taxon>Bacteria</taxon>
        <taxon>Pseudomonadati</taxon>
        <taxon>Bacteroidota</taxon>
        <taxon>Chitinophagia</taxon>
        <taxon>Chitinophagales</taxon>
        <taxon>Chitinophagaceae</taxon>
        <taxon>Chitinophaga</taxon>
    </lineage>
</organism>
<keyword evidence="2" id="KW-0808">Transferase</keyword>
<proteinExistence type="predicted"/>
<keyword evidence="3" id="KW-1185">Reference proteome</keyword>
<evidence type="ECO:0000313" key="3">
    <source>
        <dbReference type="Proteomes" id="UP000461730"/>
    </source>
</evidence>
<dbReference type="AlphaFoldDB" id="A0A7K1TZD7"/>
<accession>A0A7K1TZD7</accession>
<dbReference type="PANTHER" id="PTHR22916:SF3">
    <property type="entry name" value="UDP-GLCNAC:BETAGAL BETA-1,3-N-ACETYLGLUCOSAMINYLTRANSFERASE-LIKE PROTEIN 1"/>
    <property type="match status" value="1"/>
</dbReference>
<dbReference type="EMBL" id="WRXN01000001">
    <property type="protein sequence ID" value="MVT07481.1"/>
    <property type="molecule type" value="Genomic_DNA"/>
</dbReference>
<protein>
    <submittedName>
        <fullName evidence="2">Glycosyltransferase</fullName>
    </submittedName>
</protein>
<feature type="domain" description="Glycosyltransferase 2-like" evidence="1">
    <location>
        <begin position="10"/>
        <end position="139"/>
    </location>
</feature>
<dbReference type="SUPFAM" id="SSF53448">
    <property type="entry name" value="Nucleotide-diphospho-sugar transferases"/>
    <property type="match status" value="1"/>
</dbReference>
<comment type="caution">
    <text evidence="2">The sequence shown here is derived from an EMBL/GenBank/DDBJ whole genome shotgun (WGS) entry which is preliminary data.</text>
</comment>
<evidence type="ECO:0000259" key="1">
    <source>
        <dbReference type="Pfam" id="PF00535"/>
    </source>
</evidence>
<reference evidence="2 3" key="1">
    <citation type="submission" date="2019-12" db="EMBL/GenBank/DDBJ databases">
        <title>Chitinophaga sp. strain ysch24 (GDMCC 1.1355), whole genome shotgun sequence.</title>
        <authorList>
            <person name="Zhang X."/>
        </authorList>
    </citation>
    <scope>NUCLEOTIDE SEQUENCE [LARGE SCALE GENOMIC DNA]</scope>
    <source>
        <strain evidence="3">ysch24</strain>
    </source>
</reference>
<evidence type="ECO:0000313" key="2">
    <source>
        <dbReference type="EMBL" id="MVT07481.1"/>
    </source>
</evidence>
<dbReference type="Pfam" id="PF00535">
    <property type="entry name" value="Glycos_transf_2"/>
    <property type="match status" value="1"/>
</dbReference>
<dbReference type="GO" id="GO:0016758">
    <property type="term" value="F:hexosyltransferase activity"/>
    <property type="evidence" value="ECO:0007669"/>
    <property type="project" value="UniProtKB-ARBA"/>
</dbReference>
<gene>
    <name evidence="2" type="ORF">GO493_04350</name>
</gene>
<name>A0A7K1TZD7_9BACT</name>
<dbReference type="Gene3D" id="3.90.550.10">
    <property type="entry name" value="Spore Coat Polysaccharide Biosynthesis Protein SpsA, Chain A"/>
    <property type="match status" value="1"/>
</dbReference>
<dbReference type="InterPro" id="IPR029044">
    <property type="entry name" value="Nucleotide-diphossugar_trans"/>
</dbReference>